<evidence type="ECO:0000256" key="2">
    <source>
        <dbReference type="SAM" id="MobiDB-lite"/>
    </source>
</evidence>
<protein>
    <submittedName>
        <fullName evidence="3">Cancer/testis antigen 1A</fullName>
    </submittedName>
</protein>
<dbReference type="Gene3D" id="3.30.310.50">
    <property type="entry name" value="Alpha-D-phosphohexomutase, C-terminal domain"/>
    <property type="match status" value="1"/>
</dbReference>
<evidence type="ECO:0000313" key="4">
    <source>
        <dbReference type="Proteomes" id="UP000527355"/>
    </source>
</evidence>
<feature type="compositionally biased region" description="Gly residues" evidence="2">
    <location>
        <begin position="31"/>
        <end position="42"/>
    </location>
</feature>
<proteinExistence type="inferred from homology"/>
<reference evidence="3 4" key="1">
    <citation type="journal article" date="2020" name="Nature">
        <title>Six reference-quality genomes reveal evolution of bat adaptations.</title>
        <authorList>
            <person name="Jebb D."/>
            <person name="Huang Z."/>
            <person name="Pippel M."/>
            <person name="Hughes G.M."/>
            <person name="Lavrichenko K."/>
            <person name="Devanna P."/>
            <person name="Winkler S."/>
            <person name="Jermiin L.S."/>
            <person name="Skirmuntt E.C."/>
            <person name="Katzourakis A."/>
            <person name="Burkitt-Gray L."/>
            <person name="Ray D.A."/>
            <person name="Sullivan K.A.M."/>
            <person name="Roscito J.G."/>
            <person name="Kirilenko B.M."/>
            <person name="Davalos L.M."/>
            <person name="Corthals A.P."/>
            <person name="Power M.L."/>
            <person name="Jones G."/>
            <person name="Ransome R.D."/>
            <person name="Dechmann D.K.N."/>
            <person name="Locatelli A.G."/>
            <person name="Puechmaille S.J."/>
            <person name="Fedrigo O."/>
            <person name="Jarvis E.D."/>
            <person name="Hiller M."/>
            <person name="Vernes S.C."/>
            <person name="Myers E.W."/>
            <person name="Teeling E.C."/>
        </authorList>
    </citation>
    <scope>NUCLEOTIDE SEQUENCE [LARGE SCALE GENOMIC DNA]</scope>
    <source>
        <strain evidence="3">MMyoMyo1</strain>
        <tissue evidence="3">Flight muscle</tissue>
    </source>
</reference>
<comment type="similarity">
    <text evidence="1">Belongs to the CTAG/PCC1 family.</text>
</comment>
<sequence length="161" mass="16851">MQAEDQGAGGMAEDAESQSIAAGPGSHEGHGGGGRGAEGGGAPVVRALNAPGPGRNALPGPSLHAGPPAGRPGRLVLKYTLRVPFTSPEEAQRTLEALVRHARPLPRAVRKELILFGKILIIRLSAEDPEQMGISLCSCLRDLDQLIPTMKRISRSCLKRG</sequence>
<dbReference type="AlphaFoldDB" id="A0A7J7YCB5"/>
<keyword evidence="4" id="KW-1185">Reference proteome</keyword>
<dbReference type="InterPro" id="IPR015419">
    <property type="entry name" value="CTAG/Pcc1"/>
</dbReference>
<evidence type="ECO:0000313" key="3">
    <source>
        <dbReference type="EMBL" id="KAF6359621.1"/>
    </source>
</evidence>
<dbReference type="Proteomes" id="UP000527355">
    <property type="component" value="Unassembled WGS sequence"/>
</dbReference>
<accession>A0A7J7YCB5</accession>
<organism evidence="3 4">
    <name type="scientific">Myotis myotis</name>
    <name type="common">Greater mouse-eared bat</name>
    <name type="synonym">Vespertilio myotis</name>
    <dbReference type="NCBI Taxonomy" id="51298"/>
    <lineage>
        <taxon>Eukaryota</taxon>
        <taxon>Metazoa</taxon>
        <taxon>Chordata</taxon>
        <taxon>Craniata</taxon>
        <taxon>Vertebrata</taxon>
        <taxon>Euteleostomi</taxon>
        <taxon>Mammalia</taxon>
        <taxon>Eutheria</taxon>
        <taxon>Laurasiatheria</taxon>
        <taxon>Chiroptera</taxon>
        <taxon>Yangochiroptera</taxon>
        <taxon>Vespertilionidae</taxon>
        <taxon>Myotis</taxon>
    </lineage>
</organism>
<name>A0A7J7YCB5_MYOMY</name>
<dbReference type="EMBL" id="JABWUV010000004">
    <property type="protein sequence ID" value="KAF6359621.1"/>
    <property type="molecule type" value="Genomic_DNA"/>
</dbReference>
<evidence type="ECO:0000256" key="1">
    <source>
        <dbReference type="ARBA" id="ARBA00007073"/>
    </source>
</evidence>
<dbReference type="Pfam" id="PF09341">
    <property type="entry name" value="Pcc1"/>
    <property type="match status" value="1"/>
</dbReference>
<comment type="caution">
    <text evidence="3">The sequence shown here is derived from an EMBL/GenBank/DDBJ whole genome shotgun (WGS) entry which is preliminary data.</text>
</comment>
<feature type="region of interest" description="Disordered" evidence="2">
    <location>
        <begin position="1"/>
        <end position="71"/>
    </location>
</feature>
<gene>
    <name evidence="3" type="ORF">mMyoMyo1_003435</name>
</gene>